<gene>
    <name evidence="1" type="ORF">QFC19_007419</name>
</gene>
<protein>
    <submittedName>
        <fullName evidence="1">Uncharacterized protein</fullName>
    </submittedName>
</protein>
<keyword evidence="2" id="KW-1185">Reference proteome</keyword>
<dbReference type="EMBL" id="JASBWR010000098">
    <property type="protein sequence ID" value="KAJ9095805.1"/>
    <property type="molecule type" value="Genomic_DNA"/>
</dbReference>
<sequence>MPQGAGLMYIEPRSPVRTGFSKTSTNSSPPSDMGPTSAMPPPSPYQGKSIAKTLLCLSPLITLLPYLLSKLHYSLPEPRQETHLSDGTPVVSEANIMKHIQALEDIGYRIVGTEEAELGELYVFDQVEALANTCATSDVLECNVWYQKGDGMHQFDIMDHAVLKSYRGIGNVILQIGGVNTTKTIDGDPINNAILLNAHIDSALPSPGAADDGIGVGVMLDCARVLIERNKHITGSAIFLFNGAEETLQDASHLYSMEHETKDLVKAVINLEAAGSTGGALLFQATSKEMVEAYSKVPRPHGTVVAADVFSSGIIMSDTDFVQFEKYLGISGLDMAIVGHSYYYHTQRDTVENLQSGSSQHFADATIAVLDHLLQVGSPLNTDTPWSPPNMVYYSFYDRIFIYYSMNAANLLCACIMLVYVGILATRVRDSERKVYRKALAAAFGNLLIGIIAAVSVAVFFAYGLKKSHTWFTHEQLPLIIFGVPAATAILAYQHWLFRRETADQAVQEHAAVLAAIGFEIILMSLMQAFQIRSAYLFSNMAIVGLIPVLLNEIYSLSMNQTATVHFGLLQWLWTALCMPMIVEASTNFLDIFVPLTGRMGKEAPTEIIIAVLSSFLVYVFLPPLVPLFHRFNRTGQRKILLTCLLASSLVIAVFASPAWSSYDSTHPKRAGIQYMYNVSETCLIYFDNAHRSKIYPSQTTSGTHTLHVAQLDSGPGFPEFVTKVHERYGMQTRMPIQSVPSDSNSDWDILYPISAFIEAEKFPVIGHTWPSGEILPEISVSVMEDTWDQHLNTRNITLRVIHEGLIYPVLAFSADVVEWSFQAAAPVGHTRHYVKAASSPDKEDFVFHMSFKTESQHGKLGFHWVGIDTRQMYPATSEKHGAALPTTAMFREMDSWLKTEFQDSMEVLLVGAVAGVFSL</sequence>
<dbReference type="Proteomes" id="UP001241377">
    <property type="component" value="Unassembled WGS sequence"/>
</dbReference>
<evidence type="ECO:0000313" key="2">
    <source>
        <dbReference type="Proteomes" id="UP001241377"/>
    </source>
</evidence>
<organism evidence="1 2">
    <name type="scientific">Naganishia cerealis</name>
    <dbReference type="NCBI Taxonomy" id="610337"/>
    <lineage>
        <taxon>Eukaryota</taxon>
        <taxon>Fungi</taxon>
        <taxon>Dikarya</taxon>
        <taxon>Basidiomycota</taxon>
        <taxon>Agaricomycotina</taxon>
        <taxon>Tremellomycetes</taxon>
        <taxon>Filobasidiales</taxon>
        <taxon>Filobasidiaceae</taxon>
        <taxon>Naganishia</taxon>
    </lineage>
</organism>
<name>A0ACC2VA50_9TREE</name>
<evidence type="ECO:0000313" key="1">
    <source>
        <dbReference type="EMBL" id="KAJ9095805.1"/>
    </source>
</evidence>
<reference evidence="1" key="1">
    <citation type="submission" date="2023-04" db="EMBL/GenBank/DDBJ databases">
        <title>Draft Genome sequencing of Naganishia species isolated from polar environments using Oxford Nanopore Technology.</title>
        <authorList>
            <person name="Leo P."/>
            <person name="Venkateswaran K."/>
        </authorList>
    </citation>
    <scope>NUCLEOTIDE SEQUENCE</scope>
    <source>
        <strain evidence="1">MNA-CCFEE 5261</strain>
    </source>
</reference>
<accession>A0ACC2VA50</accession>
<proteinExistence type="predicted"/>
<comment type="caution">
    <text evidence="1">The sequence shown here is derived from an EMBL/GenBank/DDBJ whole genome shotgun (WGS) entry which is preliminary data.</text>
</comment>